<feature type="domain" description="Haemolysin activator HlyB C-terminal" evidence="5">
    <location>
        <begin position="257"/>
        <end position="575"/>
    </location>
</feature>
<dbReference type="GO" id="GO:0008320">
    <property type="term" value="F:protein transmembrane transporter activity"/>
    <property type="evidence" value="ECO:0007669"/>
    <property type="project" value="TreeGrafter"/>
</dbReference>
<feature type="region of interest" description="Disordered" evidence="4">
    <location>
        <begin position="78"/>
        <end position="111"/>
    </location>
</feature>
<reference evidence="8 9" key="1">
    <citation type="submission" date="2020-04" db="EMBL/GenBank/DDBJ databases">
        <authorList>
            <person name="De Canck E."/>
        </authorList>
    </citation>
    <scope>NUCLEOTIDE SEQUENCE [LARGE SCALE GENOMIC DNA]</scope>
    <source>
        <strain evidence="8 9">LMG 3328</strain>
    </source>
</reference>
<proteinExistence type="predicted"/>
<gene>
    <name evidence="8" type="primary">shlB_2</name>
    <name evidence="8" type="ORF">LMG3328_03241</name>
</gene>
<keyword evidence="1" id="KW-0472">Membrane</keyword>
<feature type="domain" description="ShlB POTRA" evidence="7">
    <location>
        <begin position="201"/>
        <end position="252"/>
    </location>
</feature>
<keyword evidence="3" id="KW-0998">Cell outer membrane</keyword>
<evidence type="ECO:0000256" key="1">
    <source>
        <dbReference type="ARBA" id="ARBA00022452"/>
    </source>
</evidence>
<dbReference type="GO" id="GO:0046819">
    <property type="term" value="P:protein secretion by the type V secretion system"/>
    <property type="evidence" value="ECO:0007669"/>
    <property type="project" value="TreeGrafter"/>
</dbReference>
<dbReference type="PANTHER" id="PTHR34597:SF3">
    <property type="entry name" value="OUTER MEMBRANE TRANSPORTER CDIB"/>
    <property type="match status" value="1"/>
</dbReference>
<dbReference type="Gene3D" id="2.40.160.50">
    <property type="entry name" value="membrane protein fhac: a member of the omp85/tpsb transporter family"/>
    <property type="match status" value="1"/>
</dbReference>
<dbReference type="InterPro" id="IPR005565">
    <property type="entry name" value="Hemolysn_activator_HlyB_C"/>
</dbReference>
<dbReference type="PANTHER" id="PTHR34597">
    <property type="entry name" value="SLR1661 PROTEIN"/>
    <property type="match status" value="1"/>
</dbReference>
<dbReference type="Proteomes" id="UP000494122">
    <property type="component" value="Unassembled WGS sequence"/>
</dbReference>
<dbReference type="InterPro" id="IPR013686">
    <property type="entry name" value="Polypept-transport_assoc_ShlB"/>
</dbReference>
<evidence type="ECO:0000256" key="4">
    <source>
        <dbReference type="SAM" id="MobiDB-lite"/>
    </source>
</evidence>
<sequence>MGRQVRPSGIRSVPAGQVFIRNIEASCRHHHGAPRGWWRPRRAAAHRAASLRLCLGFTAALAFPPWLAAQPLPADAATRASEIQRRQEQELDAQRARAAERPDVLSAPPAVPGEGPLVFPEESPCFTIAQVVWDGSPPPAALRRDVNTVLGQCIGGQGLRVLQEHLMARLIDRGLITARVLVPEQSLASGTLTLRYVPGRISGVKSDGAPGWWRTALPTWPGGEVNQRDLDQALENIRRLAGQADASIDVAPGPELGDSDIIIKPGTGKRWHAYVGGDNAGLESTGKNQVNAGLTLDSPLFLYDQLSVSWNSNADLRNSDAGSRAASVNYSIPFGYWTLFAGASKSRYRQTVAGFDEPIVYGGTSKQVEAGVSVVPYRCASYKGTAMLKFLRKRASSTLNDIDIEVQRRDVVGYEFSYGHRHYIDQMVLDVGGGVRGTLPQFSDQPGYVYGDPDWNGRSTILTANAGLYLPFKVAGQQMAYQVNWQIQHAKTPIVPADYFTIGNRYAVRGFDGQMTLAAQDGWTLRNDLSLDLGELLRVPGHQGYAGLDVGRVGGPSAMWLSGRTLAGAVIGLRGRAALPGAANALSASYDVSAGWPLQKPESLKTASPVFAATLMFEF</sequence>
<dbReference type="InterPro" id="IPR035251">
    <property type="entry name" value="ShlB_POTRA"/>
</dbReference>
<dbReference type="Pfam" id="PF03865">
    <property type="entry name" value="ShlB"/>
    <property type="match status" value="1"/>
</dbReference>
<evidence type="ECO:0000313" key="9">
    <source>
        <dbReference type="Proteomes" id="UP000494122"/>
    </source>
</evidence>
<evidence type="ECO:0000259" key="5">
    <source>
        <dbReference type="Pfam" id="PF03865"/>
    </source>
</evidence>
<dbReference type="Pfam" id="PF08479">
    <property type="entry name" value="POTRA_2"/>
    <property type="match status" value="1"/>
</dbReference>
<dbReference type="EMBL" id="CADILE010000009">
    <property type="protein sequence ID" value="CAB3880081.1"/>
    <property type="molecule type" value="Genomic_DNA"/>
</dbReference>
<dbReference type="AlphaFoldDB" id="A0A6S7DRJ2"/>
<dbReference type="Pfam" id="PF17287">
    <property type="entry name" value="POTRA_3"/>
    <property type="match status" value="1"/>
</dbReference>
<organism evidence="8 9">
    <name type="scientific">Achromobacter ruhlandii</name>
    <dbReference type="NCBI Taxonomy" id="72557"/>
    <lineage>
        <taxon>Bacteria</taxon>
        <taxon>Pseudomonadati</taxon>
        <taxon>Pseudomonadota</taxon>
        <taxon>Betaproteobacteria</taxon>
        <taxon>Burkholderiales</taxon>
        <taxon>Alcaligenaceae</taxon>
        <taxon>Achromobacter</taxon>
    </lineage>
</organism>
<dbReference type="InterPro" id="IPR027282">
    <property type="entry name" value="TPS"/>
</dbReference>
<protein>
    <submittedName>
        <fullName evidence="8">Hemolysin transporter protein ShlB</fullName>
    </submittedName>
</protein>
<evidence type="ECO:0000256" key="3">
    <source>
        <dbReference type="ARBA" id="ARBA00023237"/>
    </source>
</evidence>
<feature type="compositionally biased region" description="Basic and acidic residues" evidence="4">
    <location>
        <begin position="82"/>
        <end position="103"/>
    </location>
</feature>
<dbReference type="InterPro" id="IPR051544">
    <property type="entry name" value="TPS_OM_transporter"/>
</dbReference>
<keyword evidence="2" id="KW-0812">Transmembrane</keyword>
<keyword evidence="1" id="KW-1134">Transmembrane beta strand</keyword>
<dbReference type="Gene3D" id="3.10.20.310">
    <property type="entry name" value="membrane protein fhac"/>
    <property type="match status" value="1"/>
</dbReference>
<evidence type="ECO:0000313" key="8">
    <source>
        <dbReference type="EMBL" id="CAB3880081.1"/>
    </source>
</evidence>
<dbReference type="PIRSF" id="PIRSF029745">
    <property type="entry name" value="FhaC"/>
    <property type="match status" value="1"/>
</dbReference>
<accession>A0A6S7DRJ2</accession>
<evidence type="ECO:0000259" key="6">
    <source>
        <dbReference type="Pfam" id="PF08479"/>
    </source>
</evidence>
<name>A0A6S7DRJ2_9BURK</name>
<evidence type="ECO:0000259" key="7">
    <source>
        <dbReference type="Pfam" id="PF17287"/>
    </source>
</evidence>
<dbReference type="GO" id="GO:0098046">
    <property type="term" value="C:type V protein secretion system complex"/>
    <property type="evidence" value="ECO:0007669"/>
    <property type="project" value="TreeGrafter"/>
</dbReference>
<feature type="domain" description="Polypeptide-transport-associated ShlB-type" evidence="6">
    <location>
        <begin position="126"/>
        <end position="199"/>
    </location>
</feature>
<evidence type="ECO:0000256" key="2">
    <source>
        <dbReference type="ARBA" id="ARBA00022692"/>
    </source>
</evidence>